<reference evidence="1 2" key="1">
    <citation type="submission" date="2019-05" db="EMBL/GenBank/DDBJ databases">
        <title>Another draft genome of Portunus trituberculatus and its Hox gene families provides insights of decapod evolution.</title>
        <authorList>
            <person name="Jeong J.-H."/>
            <person name="Song I."/>
            <person name="Kim S."/>
            <person name="Choi T."/>
            <person name="Kim D."/>
            <person name="Ryu S."/>
            <person name="Kim W."/>
        </authorList>
    </citation>
    <scope>NUCLEOTIDE SEQUENCE [LARGE SCALE GENOMIC DNA]</scope>
    <source>
        <tissue evidence="1">Muscle</tissue>
    </source>
</reference>
<keyword evidence="2" id="KW-1185">Reference proteome</keyword>
<organism evidence="1 2">
    <name type="scientific">Portunus trituberculatus</name>
    <name type="common">Swimming crab</name>
    <name type="synonym">Neptunus trituberculatus</name>
    <dbReference type="NCBI Taxonomy" id="210409"/>
    <lineage>
        <taxon>Eukaryota</taxon>
        <taxon>Metazoa</taxon>
        <taxon>Ecdysozoa</taxon>
        <taxon>Arthropoda</taxon>
        <taxon>Crustacea</taxon>
        <taxon>Multicrustacea</taxon>
        <taxon>Malacostraca</taxon>
        <taxon>Eumalacostraca</taxon>
        <taxon>Eucarida</taxon>
        <taxon>Decapoda</taxon>
        <taxon>Pleocyemata</taxon>
        <taxon>Brachyura</taxon>
        <taxon>Eubrachyura</taxon>
        <taxon>Portunoidea</taxon>
        <taxon>Portunidae</taxon>
        <taxon>Portuninae</taxon>
        <taxon>Portunus</taxon>
    </lineage>
</organism>
<sequence>MLSGLLKTAETLKVKGLAEVSGDQPIPPTANPVPPILRLGATIPQMMPPTSSPLTTALNAPLVTPPTLAPLAALLTPEVSPSSCLFVM</sequence>
<evidence type="ECO:0000313" key="2">
    <source>
        <dbReference type="Proteomes" id="UP000324222"/>
    </source>
</evidence>
<protein>
    <submittedName>
        <fullName evidence="1">Uncharacterized protein</fullName>
    </submittedName>
</protein>
<evidence type="ECO:0000313" key="1">
    <source>
        <dbReference type="EMBL" id="MPC88083.1"/>
    </source>
</evidence>
<dbReference type="AlphaFoldDB" id="A0A5B7J0Q2"/>
<gene>
    <name evidence="1" type="ORF">E2C01_082973</name>
</gene>
<comment type="caution">
    <text evidence="1">The sequence shown here is derived from an EMBL/GenBank/DDBJ whole genome shotgun (WGS) entry which is preliminary data.</text>
</comment>
<dbReference type="Proteomes" id="UP000324222">
    <property type="component" value="Unassembled WGS sequence"/>
</dbReference>
<name>A0A5B7J0Q2_PORTR</name>
<proteinExistence type="predicted"/>
<dbReference type="EMBL" id="VSRR010076574">
    <property type="protein sequence ID" value="MPC88083.1"/>
    <property type="molecule type" value="Genomic_DNA"/>
</dbReference>
<accession>A0A5B7J0Q2</accession>